<dbReference type="PANTHER" id="PTHR30137">
    <property type="entry name" value="LUCIFERASE-LIKE MONOOXYGENASE"/>
    <property type="match status" value="1"/>
</dbReference>
<comment type="similarity">
    <text evidence="1">Belongs to the bacterial luciferase oxidoreductase family.</text>
</comment>
<keyword evidence="4 6" id="KW-0503">Monooxygenase</keyword>
<dbReference type="PANTHER" id="PTHR30137:SF16">
    <property type="entry name" value="BLL0895 PROTEIN"/>
    <property type="match status" value="1"/>
</dbReference>
<accession>A0AAC9HQX4</accession>
<dbReference type="InterPro" id="IPR050766">
    <property type="entry name" value="Bact_Lucif_Oxidored"/>
</dbReference>
<dbReference type="RefSeq" id="WP_069849981.1">
    <property type="nucleotide sequence ID" value="NZ_CP014859.1"/>
</dbReference>
<organism evidence="6 7">
    <name type="scientific">Actinoalloteichus hymeniacidonis</name>
    <dbReference type="NCBI Taxonomy" id="340345"/>
    <lineage>
        <taxon>Bacteria</taxon>
        <taxon>Bacillati</taxon>
        <taxon>Actinomycetota</taxon>
        <taxon>Actinomycetes</taxon>
        <taxon>Pseudonocardiales</taxon>
        <taxon>Pseudonocardiaceae</taxon>
        <taxon>Actinoalloteichus</taxon>
    </lineage>
</organism>
<dbReference type="Gene3D" id="3.20.20.30">
    <property type="entry name" value="Luciferase-like domain"/>
    <property type="match status" value="1"/>
</dbReference>
<dbReference type="InterPro" id="IPR011251">
    <property type="entry name" value="Luciferase-like_dom"/>
</dbReference>
<protein>
    <submittedName>
        <fullName evidence="6">Monooxygenase, mmyo</fullName>
        <ecNumber evidence="6">1.14.13.107</ecNumber>
    </submittedName>
</protein>
<dbReference type="KEGG" id="ahm:TL08_15815"/>
<keyword evidence="7" id="KW-1185">Reference proteome</keyword>
<evidence type="ECO:0000256" key="2">
    <source>
        <dbReference type="ARBA" id="ARBA00022630"/>
    </source>
</evidence>
<feature type="domain" description="Luciferase-like" evidence="5">
    <location>
        <begin position="6"/>
        <end position="312"/>
    </location>
</feature>
<dbReference type="Pfam" id="PF00296">
    <property type="entry name" value="Bac_luciferase"/>
    <property type="match status" value="1"/>
</dbReference>
<dbReference type="SUPFAM" id="SSF51679">
    <property type="entry name" value="Bacterial luciferase-like"/>
    <property type="match status" value="1"/>
</dbReference>
<dbReference type="EC" id="1.14.13.107" evidence="6"/>
<dbReference type="EMBL" id="CP014859">
    <property type="protein sequence ID" value="AOS63972.1"/>
    <property type="molecule type" value="Genomic_DNA"/>
</dbReference>
<evidence type="ECO:0000256" key="3">
    <source>
        <dbReference type="ARBA" id="ARBA00023002"/>
    </source>
</evidence>
<proteinExistence type="inferred from homology"/>
<dbReference type="AlphaFoldDB" id="A0AAC9HQX4"/>
<name>A0AAC9HQX4_9PSEU</name>
<evidence type="ECO:0000256" key="4">
    <source>
        <dbReference type="ARBA" id="ARBA00023033"/>
    </source>
</evidence>
<gene>
    <name evidence="6" type="ORF">TL08_15815</name>
</gene>
<evidence type="ECO:0000313" key="6">
    <source>
        <dbReference type="EMBL" id="AOS63972.1"/>
    </source>
</evidence>
<reference evidence="7" key="1">
    <citation type="submission" date="2016-03" db="EMBL/GenBank/DDBJ databases">
        <title>Complete genome sequence of the type strain Actinoalloteichus hymeniacidonis DSM 45092.</title>
        <authorList>
            <person name="Schaffert L."/>
            <person name="Albersmeier A."/>
            <person name="Winkler A."/>
            <person name="Kalinowski J."/>
            <person name="Zotchev S."/>
            <person name="Ruckert C."/>
        </authorList>
    </citation>
    <scope>NUCLEOTIDE SEQUENCE [LARGE SCALE GENOMIC DNA]</scope>
    <source>
        <strain evidence="7">HPA177(T) (DSM 45092(T))</strain>
    </source>
</reference>
<dbReference type="InterPro" id="IPR036661">
    <property type="entry name" value="Luciferase-like_sf"/>
</dbReference>
<evidence type="ECO:0000256" key="1">
    <source>
        <dbReference type="ARBA" id="ARBA00010426"/>
    </source>
</evidence>
<dbReference type="GO" id="GO:0052601">
    <property type="term" value="F:limonene 1,2-monooxygenase [NAD(P)H) activity"/>
    <property type="evidence" value="ECO:0007669"/>
    <property type="project" value="UniProtKB-EC"/>
</dbReference>
<evidence type="ECO:0000313" key="7">
    <source>
        <dbReference type="Proteomes" id="UP000095210"/>
    </source>
</evidence>
<dbReference type="GO" id="GO:0005829">
    <property type="term" value="C:cytosol"/>
    <property type="evidence" value="ECO:0007669"/>
    <property type="project" value="TreeGrafter"/>
</dbReference>
<evidence type="ECO:0000259" key="5">
    <source>
        <dbReference type="Pfam" id="PF00296"/>
    </source>
</evidence>
<keyword evidence="3 6" id="KW-0560">Oxidoreductase</keyword>
<sequence>MQLPTRFGCFISPAHRLGTDPHLLLKDDLALAEVLDGLGFEELWVGEHHSGGWSTLSSPDLFIASAAPRTRRIKFATGVLPLPFHHPFMVAQRAALLDHLTDGRFILGVGSGSYQADMHLLGIDPAVTRSRLVDSLEPVQRLLAGDEVSAVTDWFEMHGARVQLRPFADPIEIVVASAATPFGMELAGRLGINAVSFVAPTWGAIRAGQDIGVGRLPGQWRHLEGTAERPVDRRDWRLTVPVHVSDSVETGKREILEGWTFQRNDLYRNTLGMPLPGSDIAHEKAFDYTVEQGGIIVGSPEDCTAAITALAQRVGGFGCLLISLQDWAPPAARLRSLELFARQVAPRLRRTLWAAEESQRWVAERRAEFVRSSAGSHNSHLAPTAKGPNAT</sequence>
<dbReference type="Proteomes" id="UP000095210">
    <property type="component" value="Chromosome"/>
</dbReference>
<keyword evidence="2" id="KW-0285">Flavoprotein</keyword>